<keyword evidence="6" id="KW-1185">Reference proteome</keyword>
<evidence type="ECO:0000259" key="4">
    <source>
        <dbReference type="Pfam" id="PF20958"/>
    </source>
</evidence>
<dbReference type="Pfam" id="PF14323">
    <property type="entry name" value="GxGYxYP_C"/>
    <property type="match status" value="1"/>
</dbReference>
<dbReference type="InterPro" id="IPR025832">
    <property type="entry name" value="GxGYxYP_C"/>
</dbReference>
<feature type="domain" description="GxGYxYP putative glycoside hydrolase C-terminal" evidence="1">
    <location>
        <begin position="290"/>
        <end position="523"/>
    </location>
</feature>
<dbReference type="InterPro" id="IPR038410">
    <property type="entry name" value="GxGYxYP_C_sf"/>
</dbReference>
<dbReference type="InParanoid" id="D6TJ85"/>
<dbReference type="eggNOG" id="COG1595">
    <property type="taxonomic scope" value="Bacteria"/>
</dbReference>
<dbReference type="Proteomes" id="UP000004508">
    <property type="component" value="Unassembled WGS sequence"/>
</dbReference>
<feature type="domain" description="GxGYxYP putative glycoside hydrolase second N-terminal" evidence="3">
    <location>
        <begin position="98"/>
        <end position="166"/>
    </location>
</feature>
<gene>
    <name evidence="5" type="ORF">Krac_11053</name>
</gene>
<dbReference type="Pfam" id="PF16216">
    <property type="entry name" value="GxGYxYP_N"/>
    <property type="match status" value="1"/>
</dbReference>
<dbReference type="Gene3D" id="3.20.20.490">
    <property type="entry name" value="GxGYxYP glycoside hydrolase, C-terminal domain"/>
    <property type="match status" value="1"/>
</dbReference>
<dbReference type="EMBL" id="ADVG01000001">
    <property type="protein sequence ID" value="EFH89492.1"/>
    <property type="molecule type" value="Genomic_DNA"/>
</dbReference>
<dbReference type="Pfam" id="PF20958">
    <property type="entry name" value="GxGYxYP_N_3rd"/>
    <property type="match status" value="1"/>
</dbReference>
<evidence type="ECO:0000313" key="5">
    <source>
        <dbReference type="EMBL" id="EFH89492.1"/>
    </source>
</evidence>
<dbReference type="InterPro" id="IPR048309">
    <property type="entry name" value="GxGYxYP_N_3rd"/>
</dbReference>
<protein>
    <submittedName>
        <fullName evidence="5">Uncharacterized protein</fullName>
    </submittedName>
</protein>
<evidence type="ECO:0000313" key="6">
    <source>
        <dbReference type="Proteomes" id="UP000004508"/>
    </source>
</evidence>
<feature type="domain" description="GxGYxYP putative glycoside hydrolase first N-terminal" evidence="2">
    <location>
        <begin position="25"/>
        <end position="74"/>
    </location>
</feature>
<evidence type="ECO:0000259" key="3">
    <source>
        <dbReference type="Pfam" id="PF20957"/>
    </source>
</evidence>
<proteinExistence type="predicted"/>
<dbReference type="Pfam" id="PF20957">
    <property type="entry name" value="GxGYxYP_N_2nd"/>
    <property type="match status" value="1"/>
</dbReference>
<comment type="caution">
    <text evidence="5">The sequence shown here is derived from an EMBL/GenBank/DDBJ whole genome shotgun (WGS) entry which is preliminary data.</text>
</comment>
<dbReference type="InterPro" id="IPR048310">
    <property type="entry name" value="GxGYxYP_N_2nd"/>
</dbReference>
<dbReference type="AlphaFoldDB" id="D6TJ85"/>
<dbReference type="PANTHER" id="PTHR37321">
    <property type="entry name" value="EXPORTED PROTEIN-RELATED"/>
    <property type="match status" value="1"/>
</dbReference>
<name>D6TJ85_KTERA</name>
<dbReference type="PANTHER" id="PTHR37321:SF1">
    <property type="entry name" value="EXPORTED PROTEIN"/>
    <property type="match status" value="1"/>
</dbReference>
<sequence length="528" mass="59737">MQKYTVRLNESLMQLRSLFQAPQSLAIYDISSASLEVRQAISTLTGLINRSQPEIYLIYNHDDRFWLEQIPDSLPRHSMNSSGNDALGALIQEYRTRIQGIIIYDPSQQDTINLATTIAGLRDGFVTTPELAASLQQQYHLPVIDDLRNYQWRSRLHMYRWAQQNFLRDTNNLLLAGLTPEGLTPLRSLLVATRAFVYWLEARKYVPEPQVDWLSERALFKEILATYPAGALHLGWFADEGGGVQLTSQHALPVYASDYYQNLEVWLSLPMADMPLPVAPAVQTIKVPEKKTYLSFTMSDGDNIQYCQHRLLQLWRDNVRGSLPLGWTISPALPYFAPSLAKYYLESATANDELIAAPSGAGYIYPSRWPKQHLQAFLEDTDEMMRALGLSTLQVLDTDCLQGLGLLPFSLTAMGFISKRLQRTFADMLASGALRGMLSGSGAFWANWHMASQVPWYQNLGLAMSVEQTVRLITATAKIRCQRPLFLNVYVLAWRMSPSTLLEVMARLGDEYELVLPRDLLSMLAQTL</sequence>
<evidence type="ECO:0000259" key="1">
    <source>
        <dbReference type="Pfam" id="PF14323"/>
    </source>
</evidence>
<evidence type="ECO:0000259" key="2">
    <source>
        <dbReference type="Pfam" id="PF16216"/>
    </source>
</evidence>
<dbReference type="RefSeq" id="WP_007906119.1">
    <property type="nucleotide sequence ID" value="NZ_ADVG01000001.1"/>
</dbReference>
<dbReference type="InterPro" id="IPR032626">
    <property type="entry name" value="GxGYxYP_N_1st"/>
</dbReference>
<dbReference type="OrthoDB" id="3799094at2"/>
<reference evidence="5 6" key="1">
    <citation type="journal article" date="2011" name="Stand. Genomic Sci.">
        <title>Non-contiguous finished genome sequence and contextual data of the filamentous soil bacterium Ktedonobacter racemifer type strain (SOSP1-21).</title>
        <authorList>
            <person name="Chang Y.J."/>
            <person name="Land M."/>
            <person name="Hauser L."/>
            <person name="Chertkov O."/>
            <person name="Del Rio T.G."/>
            <person name="Nolan M."/>
            <person name="Copeland A."/>
            <person name="Tice H."/>
            <person name="Cheng J.F."/>
            <person name="Lucas S."/>
            <person name="Han C."/>
            <person name="Goodwin L."/>
            <person name="Pitluck S."/>
            <person name="Ivanova N."/>
            <person name="Ovchinikova G."/>
            <person name="Pati A."/>
            <person name="Chen A."/>
            <person name="Palaniappan K."/>
            <person name="Mavromatis K."/>
            <person name="Liolios K."/>
            <person name="Brettin T."/>
            <person name="Fiebig A."/>
            <person name="Rohde M."/>
            <person name="Abt B."/>
            <person name="Goker M."/>
            <person name="Detter J.C."/>
            <person name="Woyke T."/>
            <person name="Bristow J."/>
            <person name="Eisen J.A."/>
            <person name="Markowitz V."/>
            <person name="Hugenholtz P."/>
            <person name="Kyrpides N.C."/>
            <person name="Klenk H.P."/>
            <person name="Lapidus A."/>
        </authorList>
    </citation>
    <scope>NUCLEOTIDE SEQUENCE [LARGE SCALE GENOMIC DNA]</scope>
    <source>
        <strain evidence="6">DSM 44963</strain>
    </source>
</reference>
<accession>D6TJ85</accession>
<organism evidence="5 6">
    <name type="scientific">Ktedonobacter racemifer DSM 44963</name>
    <dbReference type="NCBI Taxonomy" id="485913"/>
    <lineage>
        <taxon>Bacteria</taxon>
        <taxon>Bacillati</taxon>
        <taxon>Chloroflexota</taxon>
        <taxon>Ktedonobacteria</taxon>
        <taxon>Ktedonobacterales</taxon>
        <taxon>Ktedonobacteraceae</taxon>
        <taxon>Ktedonobacter</taxon>
    </lineage>
</organism>
<dbReference type="STRING" id="485913.Krac_11053"/>
<feature type="domain" description="GxGYxYP putative glycoside hydrolase third N-terminal" evidence="4">
    <location>
        <begin position="179"/>
        <end position="266"/>
    </location>
</feature>